<dbReference type="SMART" id="SM00558">
    <property type="entry name" value="JmjC"/>
    <property type="match status" value="1"/>
</dbReference>
<dbReference type="SUPFAM" id="SSF51197">
    <property type="entry name" value="Clavaminate synthase-like"/>
    <property type="match status" value="1"/>
</dbReference>
<proteinExistence type="predicted"/>
<keyword evidence="3" id="KW-1185">Reference proteome</keyword>
<dbReference type="Pfam" id="PF13181">
    <property type="entry name" value="TPR_8"/>
    <property type="match status" value="1"/>
</dbReference>
<dbReference type="Pfam" id="PF13621">
    <property type="entry name" value="Cupin_8"/>
    <property type="match status" value="1"/>
</dbReference>
<dbReference type="SUPFAM" id="SSF48452">
    <property type="entry name" value="TPR-like"/>
    <property type="match status" value="1"/>
</dbReference>
<dbReference type="InterPro" id="IPR019734">
    <property type="entry name" value="TPR_rpt"/>
</dbReference>
<dbReference type="PANTHER" id="PTHR12461:SF99">
    <property type="entry name" value="BIFUNCTIONAL PEPTIDASE AND (3S)-LYSYL HYDROXYLASE JMJD7"/>
    <property type="match status" value="1"/>
</dbReference>
<comment type="caution">
    <text evidence="2">The sequence shown here is derived from an EMBL/GenBank/DDBJ whole genome shotgun (WGS) entry which is preliminary data.</text>
</comment>
<sequence length="542" mass="62182">MDKKDHKNTVQLALDALYSETTGILNSYSFSADLIHTHLKLPEVHIEDYETWPLTFYRNYVSKNYPVLIKGAGKSLPAVQKWNPEYLNEVIPQKEVTVAVTPNGYADGVALISDKEYFVMPEEINIRYTDFLRFLDRQMENFVCYIQTQNSNLMEDFAELLPDVGSEIKWASQAFDKKPDAVNFWMGDERAVTSMHKDPYENIYCVIDGHKDFMLIPPTDLPYVPYKQYPVKKYKHITPTSFEIESVNGVNNIMWIAVDPLNRKKIFEFSCGTVLPQPVVTSQVSQYDVEENIAQLMTLARIALEKGDVERAEAILEMGIKICDEYQAYIAMPYMYDILASICIATGIPENDSQIVDFKLRLSRIYSSYDENVLAEIGFKKCLMMQEEKILDGDTSLKTGMLYINVLFWYGLHKIKTANYTSAKQLIDSAYSYSMKIRGLTPYQEMVILYTLADLNIQLEDYAIALQNIQSAILLGKGIGSLDLPRCYLKLGKIYIKLGSNEVAKHWLDEAYKLAELFNDREVFEEVEVIFSELSENNVSLK</sequence>
<evidence type="ECO:0000313" key="3">
    <source>
        <dbReference type="Proteomes" id="UP001159042"/>
    </source>
</evidence>
<dbReference type="Gene3D" id="2.60.120.10">
    <property type="entry name" value="Jelly Rolls"/>
    <property type="match status" value="1"/>
</dbReference>
<accession>A0AAV8W3E3</accession>
<evidence type="ECO:0000259" key="1">
    <source>
        <dbReference type="SMART" id="SM00558"/>
    </source>
</evidence>
<protein>
    <recommendedName>
        <fullName evidence="1">JmjC domain-containing protein</fullName>
    </recommendedName>
</protein>
<dbReference type="Proteomes" id="UP001159042">
    <property type="component" value="Unassembled WGS sequence"/>
</dbReference>
<dbReference type="EMBL" id="JANEYG010000012">
    <property type="protein sequence ID" value="KAJ8920850.1"/>
    <property type="molecule type" value="Genomic_DNA"/>
</dbReference>
<organism evidence="2 3">
    <name type="scientific">Exocentrus adspersus</name>
    <dbReference type="NCBI Taxonomy" id="1586481"/>
    <lineage>
        <taxon>Eukaryota</taxon>
        <taxon>Metazoa</taxon>
        <taxon>Ecdysozoa</taxon>
        <taxon>Arthropoda</taxon>
        <taxon>Hexapoda</taxon>
        <taxon>Insecta</taxon>
        <taxon>Pterygota</taxon>
        <taxon>Neoptera</taxon>
        <taxon>Endopterygota</taxon>
        <taxon>Coleoptera</taxon>
        <taxon>Polyphaga</taxon>
        <taxon>Cucujiformia</taxon>
        <taxon>Chrysomeloidea</taxon>
        <taxon>Cerambycidae</taxon>
        <taxon>Lamiinae</taxon>
        <taxon>Acanthocinini</taxon>
        <taxon>Exocentrus</taxon>
    </lineage>
</organism>
<dbReference type="AlphaFoldDB" id="A0AAV8W3E3"/>
<reference evidence="2 3" key="1">
    <citation type="journal article" date="2023" name="Insect Mol. Biol.">
        <title>Genome sequencing provides insights into the evolution of gene families encoding plant cell wall-degrading enzymes in longhorned beetles.</title>
        <authorList>
            <person name="Shin N.R."/>
            <person name="Okamura Y."/>
            <person name="Kirsch R."/>
            <person name="Pauchet Y."/>
        </authorList>
    </citation>
    <scope>NUCLEOTIDE SEQUENCE [LARGE SCALE GENOMIC DNA]</scope>
    <source>
        <strain evidence="2">EAD_L_NR</strain>
    </source>
</reference>
<name>A0AAV8W3E3_9CUCU</name>
<dbReference type="Gene3D" id="1.25.40.10">
    <property type="entry name" value="Tetratricopeptide repeat domain"/>
    <property type="match status" value="1"/>
</dbReference>
<dbReference type="InterPro" id="IPR041667">
    <property type="entry name" value="Cupin_8"/>
</dbReference>
<dbReference type="InterPro" id="IPR014710">
    <property type="entry name" value="RmlC-like_jellyroll"/>
</dbReference>
<dbReference type="PANTHER" id="PTHR12461">
    <property type="entry name" value="HYPOXIA-INDUCIBLE FACTOR 1 ALPHA INHIBITOR-RELATED"/>
    <property type="match status" value="1"/>
</dbReference>
<evidence type="ECO:0000313" key="2">
    <source>
        <dbReference type="EMBL" id="KAJ8920850.1"/>
    </source>
</evidence>
<dbReference type="InterPro" id="IPR003347">
    <property type="entry name" value="JmjC_dom"/>
</dbReference>
<feature type="domain" description="JmjC" evidence="1">
    <location>
        <begin position="146"/>
        <end position="309"/>
    </location>
</feature>
<dbReference type="InterPro" id="IPR011990">
    <property type="entry name" value="TPR-like_helical_dom_sf"/>
</dbReference>
<gene>
    <name evidence="2" type="ORF">NQ315_015642</name>
</gene>